<dbReference type="OrthoDB" id="661559at2759"/>
<accession>A0A078I6G1</accession>
<reference evidence="1 2" key="1">
    <citation type="journal article" date="2014" name="Science">
        <title>Plant genetics. Early allopolyploid evolution in the post-Neolithic Brassica napus oilseed genome.</title>
        <authorList>
            <person name="Chalhoub B."/>
            <person name="Denoeud F."/>
            <person name="Liu S."/>
            <person name="Parkin I.A."/>
            <person name="Tang H."/>
            <person name="Wang X."/>
            <person name="Chiquet J."/>
            <person name="Belcram H."/>
            <person name="Tong C."/>
            <person name="Samans B."/>
            <person name="Correa M."/>
            <person name="Da Silva C."/>
            <person name="Just J."/>
            <person name="Falentin C."/>
            <person name="Koh C.S."/>
            <person name="Le Clainche I."/>
            <person name="Bernard M."/>
            <person name="Bento P."/>
            <person name="Noel B."/>
            <person name="Labadie K."/>
            <person name="Alberti A."/>
            <person name="Charles M."/>
            <person name="Arnaud D."/>
            <person name="Guo H."/>
            <person name="Daviaud C."/>
            <person name="Alamery S."/>
            <person name="Jabbari K."/>
            <person name="Zhao M."/>
            <person name="Edger P.P."/>
            <person name="Chelaifa H."/>
            <person name="Tack D."/>
            <person name="Lassalle G."/>
            <person name="Mestiri I."/>
            <person name="Schnel N."/>
            <person name="Le Paslier M.C."/>
            <person name="Fan G."/>
            <person name="Renault V."/>
            <person name="Bayer P.E."/>
            <person name="Golicz A.A."/>
            <person name="Manoli S."/>
            <person name="Lee T.H."/>
            <person name="Thi V.H."/>
            <person name="Chalabi S."/>
            <person name="Hu Q."/>
            <person name="Fan C."/>
            <person name="Tollenaere R."/>
            <person name="Lu Y."/>
            <person name="Battail C."/>
            <person name="Shen J."/>
            <person name="Sidebottom C.H."/>
            <person name="Wang X."/>
            <person name="Canaguier A."/>
            <person name="Chauveau A."/>
            <person name="Berard A."/>
            <person name="Deniot G."/>
            <person name="Guan M."/>
            <person name="Liu Z."/>
            <person name="Sun F."/>
            <person name="Lim Y.P."/>
            <person name="Lyons E."/>
            <person name="Town C.D."/>
            <person name="Bancroft I."/>
            <person name="Wang X."/>
            <person name="Meng J."/>
            <person name="Ma J."/>
            <person name="Pires J.C."/>
            <person name="King G.J."/>
            <person name="Brunel D."/>
            <person name="Delourme R."/>
            <person name="Renard M."/>
            <person name="Aury J.M."/>
            <person name="Adams K.L."/>
            <person name="Batley J."/>
            <person name="Snowdon R.J."/>
            <person name="Tost J."/>
            <person name="Edwards D."/>
            <person name="Zhou Y."/>
            <person name="Hua W."/>
            <person name="Sharpe A.G."/>
            <person name="Paterson A.H."/>
            <person name="Guan C."/>
            <person name="Wincker P."/>
        </authorList>
    </citation>
    <scope>NUCLEOTIDE SEQUENCE [LARGE SCALE GENOMIC DNA]</scope>
    <source>
        <strain evidence="2">cv. Darmor-bzh</strain>
    </source>
</reference>
<protein>
    <submittedName>
        <fullName evidence="1">BnaA02g36690D protein</fullName>
    </submittedName>
</protein>
<sequence>MAGLRWREWWNTMAFPARRIWNRFTVRVGFRHSGLLRLQNDVSSCEYEDIHIMWNLLHKIDDPTPIRGARIQQRIQQRKKACWNLFDSYLCQRF</sequence>
<proteinExistence type="predicted"/>
<dbReference type="AlphaFoldDB" id="A0A078I6G1"/>
<dbReference type="Proteomes" id="UP000028999">
    <property type="component" value="Unassembled WGS sequence"/>
</dbReference>
<organism evidence="1 2">
    <name type="scientific">Brassica napus</name>
    <name type="common">Rape</name>
    <dbReference type="NCBI Taxonomy" id="3708"/>
    <lineage>
        <taxon>Eukaryota</taxon>
        <taxon>Viridiplantae</taxon>
        <taxon>Streptophyta</taxon>
        <taxon>Embryophyta</taxon>
        <taxon>Tracheophyta</taxon>
        <taxon>Spermatophyta</taxon>
        <taxon>Magnoliopsida</taxon>
        <taxon>eudicotyledons</taxon>
        <taxon>Gunneridae</taxon>
        <taxon>Pentapetalae</taxon>
        <taxon>rosids</taxon>
        <taxon>malvids</taxon>
        <taxon>Brassicales</taxon>
        <taxon>Brassicaceae</taxon>
        <taxon>Brassiceae</taxon>
        <taxon>Brassica</taxon>
    </lineage>
</organism>
<keyword evidence="2" id="KW-1185">Reference proteome</keyword>
<evidence type="ECO:0000313" key="1">
    <source>
        <dbReference type="EMBL" id="CDY46485.1"/>
    </source>
</evidence>
<dbReference type="Gramene" id="CDY46485">
    <property type="protein sequence ID" value="CDY46485"/>
    <property type="gene ID" value="GSBRNA2T00084080001"/>
</dbReference>
<dbReference type="PANTHER" id="PTHR33181">
    <property type="entry name" value="OS01G0778500 PROTEIN"/>
    <property type="match status" value="1"/>
</dbReference>
<dbReference type="PANTHER" id="PTHR33181:SF47">
    <property type="entry name" value="GENOME ASSEMBLY, CHROMOSOME: A02"/>
    <property type="match status" value="1"/>
</dbReference>
<dbReference type="PaxDb" id="3708-A0A078I6G1"/>
<gene>
    <name evidence="1" type="primary">BnaA02g36690D</name>
    <name evidence="1" type="ORF">GSBRNA2T00084080001</name>
</gene>
<dbReference type="STRING" id="3708.A0A078I6G1"/>
<dbReference type="EMBL" id="LK032670">
    <property type="protein sequence ID" value="CDY46485.1"/>
    <property type="molecule type" value="Genomic_DNA"/>
</dbReference>
<name>A0A078I6G1_BRANA</name>
<evidence type="ECO:0000313" key="2">
    <source>
        <dbReference type="Proteomes" id="UP000028999"/>
    </source>
</evidence>
<dbReference type="OMA" id="WRRFLYY"/>